<dbReference type="GO" id="GO:0009792">
    <property type="term" value="P:embryo development ending in birth or egg hatching"/>
    <property type="evidence" value="ECO:0007669"/>
    <property type="project" value="EnsemblMetazoa"/>
</dbReference>
<evidence type="ECO:0000313" key="3">
    <source>
        <dbReference type="Proteomes" id="UP000827892"/>
    </source>
</evidence>
<dbReference type="Proteomes" id="UP000827892">
    <property type="component" value="Chromosome III"/>
</dbReference>
<gene>
    <name evidence="2" type="ORF">L3Y34_002103</name>
</gene>
<dbReference type="EMBL" id="CP090893">
    <property type="protein sequence ID" value="ULU02310.1"/>
    <property type="molecule type" value="Genomic_DNA"/>
</dbReference>
<dbReference type="KEGG" id="cbr:CBG_06853"/>
<feature type="region of interest" description="Disordered" evidence="1">
    <location>
        <begin position="1"/>
        <end position="34"/>
    </location>
</feature>
<reference evidence="2 3" key="1">
    <citation type="submission" date="2022-05" db="EMBL/GenBank/DDBJ databases">
        <title>Chromosome-level reference genomes for two strains of Caenorhabditis briggsae: an improved platform for comparative genomics.</title>
        <authorList>
            <person name="Stevens L."/>
            <person name="Andersen E.C."/>
        </authorList>
    </citation>
    <scope>NUCLEOTIDE SEQUENCE [LARGE SCALE GENOMIC DNA]</scope>
    <source>
        <strain evidence="2">QX1410_ONT</strain>
        <tissue evidence="2">Whole-organism</tissue>
    </source>
</reference>
<evidence type="ECO:0000313" key="2">
    <source>
        <dbReference type="EMBL" id="ULU02310.1"/>
    </source>
</evidence>
<sequence length="500" mass="57539">MSTPCSTASASSSSSTPTSPSPTTSSTNSTKFTTPLNSEKPLKLCVNEVPWKMVPQTCEEYEEYEFLDDTNGRLSDAESFVWKWSPCGRYGVDMPGGRENINQELKDRLAMFDLHNNFWTLYTIEDGGIFKIPRVCFLYWVTDDIIGTVSLVKGYEPGPDDEIRMKFKQAFYVVCHSTQKLFYAGSCLYRTEKTIVASYWYHIFENRHGEPFVDHNGNIWLVFSNGSDTLILLPFVPSPKIRDAKFVTFDMNQIVSQIIGTRVFLDPFMCAHYVPYVFQNEINFFIRIDNFSFIEDHERDYSAPTTTHGARESASRGVYQLRINLRNVIERGEKLGPVETSFTRQDVNLSIKLFEDFQNGHMCIAQHRKDVVIHVWQNNTVDMVLTKKINARTCKLESRLKCCSQNPRDASFCTIDLKTGSVRKFDAFILGTDVIQIHPTGSLFMFRYKEIYAMTFCELPYFPPISLVLKCKQVLNKCVIVDPECEFKQCCLKSQEEEVY</sequence>
<protein>
    <recommendedName>
        <fullName evidence="4">Protein CBR-ZIF-1</fullName>
    </recommendedName>
</protein>
<evidence type="ECO:0008006" key="4">
    <source>
        <dbReference type="Google" id="ProtNLM"/>
    </source>
</evidence>
<dbReference type="GO" id="GO:0006511">
    <property type="term" value="P:ubiquitin-dependent protein catabolic process"/>
    <property type="evidence" value="ECO:0007669"/>
    <property type="project" value="EnsemblMetazoa"/>
</dbReference>
<name>A0AAE9DF28_CAEBR</name>
<proteinExistence type="predicted"/>
<evidence type="ECO:0000256" key="1">
    <source>
        <dbReference type="SAM" id="MobiDB-lite"/>
    </source>
</evidence>
<dbReference type="OMA" id="PRVCFLY"/>
<dbReference type="AlphaFoldDB" id="A0AAE9DF28"/>
<organism evidence="2 3">
    <name type="scientific">Caenorhabditis briggsae</name>
    <dbReference type="NCBI Taxonomy" id="6238"/>
    <lineage>
        <taxon>Eukaryota</taxon>
        <taxon>Metazoa</taxon>
        <taxon>Ecdysozoa</taxon>
        <taxon>Nematoda</taxon>
        <taxon>Chromadorea</taxon>
        <taxon>Rhabditida</taxon>
        <taxon>Rhabditina</taxon>
        <taxon>Rhabditomorpha</taxon>
        <taxon>Rhabditoidea</taxon>
        <taxon>Rhabditidae</taxon>
        <taxon>Peloderinae</taxon>
        <taxon>Caenorhabditis</taxon>
    </lineage>
</organism>
<accession>A0AAE9DF28</accession>